<proteinExistence type="predicted"/>
<gene>
    <name evidence="2" type="ORF">KCH_50770</name>
</gene>
<dbReference type="InterPro" id="IPR016031">
    <property type="entry name" value="Trp_RNA-bd_attenuator-like_dom"/>
</dbReference>
<evidence type="ECO:0000256" key="1">
    <source>
        <dbReference type="SAM" id="MobiDB-lite"/>
    </source>
</evidence>
<reference evidence="2 3" key="1">
    <citation type="submission" date="2014-05" db="EMBL/GenBank/DDBJ databases">
        <title>Draft Genome Sequence of Kitasatospora cheerisanensis KCTC 2395.</title>
        <authorList>
            <person name="Nam D.H."/>
        </authorList>
    </citation>
    <scope>NUCLEOTIDE SEQUENCE [LARGE SCALE GENOMIC DNA]</scope>
    <source>
        <strain evidence="2 3">KCTC 2395</strain>
    </source>
</reference>
<evidence type="ECO:0000313" key="2">
    <source>
        <dbReference type="EMBL" id="KDN83595.1"/>
    </source>
</evidence>
<dbReference type="Proteomes" id="UP000027178">
    <property type="component" value="Unassembled WGS sequence"/>
</dbReference>
<dbReference type="PATRIC" id="fig|1348663.4.peg.4913"/>
<dbReference type="InterPro" id="IPR036983">
    <property type="entry name" value="AIM24_sf"/>
</dbReference>
<dbReference type="RefSeq" id="WP_244305412.1">
    <property type="nucleotide sequence ID" value="NZ_KK853997.1"/>
</dbReference>
<dbReference type="HOGENOM" id="CLU_070544_0_0_11"/>
<dbReference type="PANTHER" id="PTHR38074">
    <property type="entry name" value="ALTERED INHERITANCE OF MITOCHONDRIA PROTEIN 24, MITOCHONDRIAL"/>
    <property type="match status" value="1"/>
</dbReference>
<evidence type="ECO:0008006" key="4">
    <source>
        <dbReference type="Google" id="ProtNLM"/>
    </source>
</evidence>
<dbReference type="InterPro" id="IPR002838">
    <property type="entry name" value="AIM24"/>
</dbReference>
<dbReference type="Pfam" id="PF01987">
    <property type="entry name" value="AIM24"/>
    <property type="match status" value="1"/>
</dbReference>
<dbReference type="PANTHER" id="PTHR38074:SF1">
    <property type="entry name" value="ALTERED INHERITANCE OF MITOCHONDRIA PROTEIN 24, MITOCHONDRIAL"/>
    <property type="match status" value="1"/>
</dbReference>
<evidence type="ECO:0000313" key="3">
    <source>
        <dbReference type="Proteomes" id="UP000027178"/>
    </source>
</evidence>
<feature type="region of interest" description="Disordered" evidence="1">
    <location>
        <begin position="1"/>
        <end position="76"/>
    </location>
</feature>
<accession>A0A066Z088</accession>
<sequence>MSYPPQPNNPYGQQPPPYPPQAPPPGYSQQQYQQSYQATQVGMPAPQLPPPGGQFGAPLLQAPGGEGPQVWDPHSLPADDNVNPYCFSVDLNGAYYLQKGKMIAYYGEMRFSGIGRGVLDRVLEQNFNSPLHASDWVVAEGRGKLLLADRAYDLNSYDLEDGNLTVRSGNLLAFEPSLRLKQSIIPGFLTLIGTGKFVAASNGPVHFVEPPIRVDPQALVGWADCPAPCHHYDHSYLHGVLGGIRHLTGIGGASGEEHQYEFIGAGQVLMQSSEALMAERSVGVVGEQSGVPHQQPAQAVPGLGNLGNLGDLGRRFGL</sequence>
<feature type="compositionally biased region" description="Pro residues" evidence="1">
    <location>
        <begin position="1"/>
        <end position="26"/>
    </location>
</feature>
<name>A0A066Z088_9ACTN</name>
<keyword evidence="3" id="KW-1185">Reference proteome</keyword>
<dbReference type="AlphaFoldDB" id="A0A066Z088"/>
<organism evidence="2 3">
    <name type="scientific">Kitasatospora cheerisanensis KCTC 2395</name>
    <dbReference type="NCBI Taxonomy" id="1348663"/>
    <lineage>
        <taxon>Bacteria</taxon>
        <taxon>Bacillati</taxon>
        <taxon>Actinomycetota</taxon>
        <taxon>Actinomycetes</taxon>
        <taxon>Kitasatosporales</taxon>
        <taxon>Streptomycetaceae</taxon>
        <taxon>Kitasatospora</taxon>
    </lineage>
</organism>
<dbReference type="EMBL" id="JNBY01000095">
    <property type="protein sequence ID" value="KDN83595.1"/>
    <property type="molecule type" value="Genomic_DNA"/>
</dbReference>
<dbReference type="Gene3D" id="3.60.160.10">
    <property type="entry name" value="Mitochondrial biogenesis AIM24"/>
    <property type="match status" value="1"/>
</dbReference>
<feature type="compositionally biased region" description="Low complexity" evidence="1">
    <location>
        <begin position="27"/>
        <end position="38"/>
    </location>
</feature>
<dbReference type="eggNOG" id="COG2013">
    <property type="taxonomic scope" value="Bacteria"/>
</dbReference>
<comment type="caution">
    <text evidence="2">The sequence shown here is derived from an EMBL/GenBank/DDBJ whole genome shotgun (WGS) entry which is preliminary data.</text>
</comment>
<dbReference type="SUPFAM" id="SSF51219">
    <property type="entry name" value="TRAP-like"/>
    <property type="match status" value="1"/>
</dbReference>
<protein>
    <recommendedName>
        <fullName evidence="4">Ser or Arg-related nuclear matrix protein</fullName>
    </recommendedName>
</protein>